<sequence>MPVTHFRRPDLAVLTLLFCMLFAPLAQAGNLTIFAAASLSSALTEASEAFEEKTGTKIHLSLASSSSLARQIEAGAPADLFFSANIRWMDYLQEQNLVSKEWQSRALSNQLVLVAPKHLNRQPLSELLQVDLMKLLGEHGKLAMGDPDHVPLGLYGKATLEKTGLWSPLMHHIARTDNARAALALIEQGETPLGILYGTDALLSERLDILYRFDKDIVPIRYAMALTGSEHSEEAKSFFEFLNSQEGREIFTKHGFLLSDAP</sequence>
<dbReference type="GO" id="GO:0030288">
    <property type="term" value="C:outer membrane-bounded periplasmic space"/>
    <property type="evidence" value="ECO:0007669"/>
    <property type="project" value="TreeGrafter"/>
</dbReference>
<dbReference type="PIRSF" id="PIRSF004846">
    <property type="entry name" value="ModA"/>
    <property type="match status" value="1"/>
</dbReference>
<evidence type="ECO:0000256" key="13">
    <source>
        <dbReference type="PIRSR" id="PIRSR004846-1"/>
    </source>
</evidence>
<evidence type="ECO:0000256" key="4">
    <source>
        <dbReference type="ARBA" id="ARBA00022475"/>
    </source>
</evidence>
<keyword evidence="8" id="KW-0826">Tungsten</keyword>
<feature type="chain" id="PRO_5013329781" description="Molybdate-binding protein ModA" evidence="14">
    <location>
        <begin position="29"/>
        <end position="262"/>
    </location>
</feature>
<gene>
    <name evidence="15" type="ORF">SAMN06265368_2083</name>
</gene>
<dbReference type="Gene3D" id="3.40.190.10">
    <property type="entry name" value="Periplasmic binding protein-like II"/>
    <property type="match status" value="2"/>
</dbReference>
<comment type="function">
    <text evidence="9">Involved in the transport of molybdenum into the cell. Part of the binding-protein-dependent transport system ModABCD.</text>
</comment>
<keyword evidence="7" id="KW-0472">Membrane</keyword>
<dbReference type="SUPFAM" id="SSF53850">
    <property type="entry name" value="Periplasmic binding protein-like II"/>
    <property type="match status" value="1"/>
</dbReference>
<evidence type="ECO:0000256" key="9">
    <source>
        <dbReference type="ARBA" id="ARBA00056002"/>
    </source>
</evidence>
<evidence type="ECO:0000256" key="1">
    <source>
        <dbReference type="ARBA" id="ARBA00004236"/>
    </source>
</evidence>
<evidence type="ECO:0000256" key="2">
    <source>
        <dbReference type="ARBA" id="ARBA00009175"/>
    </source>
</evidence>
<dbReference type="NCBIfam" id="TIGR01256">
    <property type="entry name" value="modA"/>
    <property type="match status" value="1"/>
</dbReference>
<dbReference type="Pfam" id="PF13531">
    <property type="entry name" value="SBP_bac_11"/>
    <property type="match status" value="1"/>
</dbReference>
<evidence type="ECO:0000256" key="12">
    <source>
        <dbReference type="ARBA" id="ARBA00078141"/>
    </source>
</evidence>
<dbReference type="Proteomes" id="UP000219439">
    <property type="component" value="Unassembled WGS sequence"/>
</dbReference>
<proteinExistence type="inferred from homology"/>
<protein>
    <recommendedName>
        <fullName evidence="11">Molybdate-binding protein ModA</fullName>
    </recommendedName>
    <alternativeName>
        <fullName evidence="12">Molybdate/tungstate-binding protein ModA</fullName>
    </alternativeName>
</protein>
<dbReference type="FunFam" id="3.40.190.10:FF:000030">
    <property type="entry name" value="Molybdate ABC transporter substrate-binding protein"/>
    <property type="match status" value="1"/>
</dbReference>
<dbReference type="AlphaFoldDB" id="A0A285PFU4"/>
<dbReference type="RefSeq" id="WP_170956039.1">
    <property type="nucleotide sequence ID" value="NZ_OBEL01000002.1"/>
</dbReference>
<organism evidence="15 16">
    <name type="scientific">Cohaesibacter gelatinilyticus</name>
    <dbReference type="NCBI Taxonomy" id="372072"/>
    <lineage>
        <taxon>Bacteria</taxon>
        <taxon>Pseudomonadati</taxon>
        <taxon>Pseudomonadota</taxon>
        <taxon>Alphaproteobacteria</taxon>
        <taxon>Hyphomicrobiales</taxon>
        <taxon>Cohaesibacteraceae</taxon>
    </lineage>
</organism>
<feature type="binding site" evidence="13">
    <location>
        <position position="38"/>
    </location>
    <ligand>
        <name>molybdate</name>
        <dbReference type="ChEBI" id="CHEBI:36264"/>
    </ligand>
</feature>
<evidence type="ECO:0000256" key="8">
    <source>
        <dbReference type="ARBA" id="ARBA00023245"/>
    </source>
</evidence>
<keyword evidence="16" id="KW-1185">Reference proteome</keyword>
<evidence type="ECO:0000256" key="14">
    <source>
        <dbReference type="SAM" id="SignalP"/>
    </source>
</evidence>
<evidence type="ECO:0000256" key="5">
    <source>
        <dbReference type="ARBA" id="ARBA00022723"/>
    </source>
</evidence>
<keyword evidence="4" id="KW-1003">Cell membrane</keyword>
<evidence type="ECO:0000256" key="3">
    <source>
        <dbReference type="ARBA" id="ARBA00022448"/>
    </source>
</evidence>
<keyword evidence="3" id="KW-0813">Transport</keyword>
<keyword evidence="13" id="KW-0500">Molybdenum</keyword>
<dbReference type="GO" id="GO:0046872">
    <property type="term" value="F:metal ion binding"/>
    <property type="evidence" value="ECO:0007669"/>
    <property type="project" value="UniProtKB-KW"/>
</dbReference>
<reference evidence="15 16" key="1">
    <citation type="submission" date="2017-09" db="EMBL/GenBank/DDBJ databases">
        <authorList>
            <person name="Ehlers B."/>
            <person name="Leendertz F.H."/>
        </authorList>
    </citation>
    <scope>NUCLEOTIDE SEQUENCE [LARGE SCALE GENOMIC DNA]</scope>
    <source>
        <strain evidence="15 16">DSM 18289</strain>
    </source>
</reference>
<evidence type="ECO:0000256" key="7">
    <source>
        <dbReference type="ARBA" id="ARBA00023136"/>
    </source>
</evidence>
<evidence type="ECO:0000313" key="15">
    <source>
        <dbReference type="EMBL" id="SNZ19006.1"/>
    </source>
</evidence>
<dbReference type="EMBL" id="OBEL01000002">
    <property type="protein sequence ID" value="SNZ19006.1"/>
    <property type="molecule type" value="Genomic_DNA"/>
</dbReference>
<evidence type="ECO:0000256" key="11">
    <source>
        <dbReference type="ARBA" id="ARBA00073171"/>
    </source>
</evidence>
<feature type="signal peptide" evidence="14">
    <location>
        <begin position="1"/>
        <end position="28"/>
    </location>
</feature>
<dbReference type="GO" id="GO:0030973">
    <property type="term" value="F:molybdate ion binding"/>
    <property type="evidence" value="ECO:0007669"/>
    <property type="project" value="TreeGrafter"/>
</dbReference>
<dbReference type="InterPro" id="IPR050682">
    <property type="entry name" value="ModA/WtpA"/>
</dbReference>
<comment type="similarity">
    <text evidence="2">Belongs to the bacterial solute-binding protein ModA family.</text>
</comment>
<evidence type="ECO:0000256" key="6">
    <source>
        <dbReference type="ARBA" id="ARBA00022729"/>
    </source>
</evidence>
<dbReference type="PANTHER" id="PTHR30632:SF17">
    <property type="entry name" value="MOLYBDATE-BINDING PROTEIN MODA"/>
    <property type="match status" value="1"/>
</dbReference>
<comment type="subunit">
    <text evidence="10">The complex is composed of two ATP-binding proteins (ModC), two transmembrane proteins (ModB) and a solute-binding protein (ModA).</text>
</comment>
<dbReference type="PANTHER" id="PTHR30632">
    <property type="entry name" value="MOLYBDATE-BINDING PERIPLASMIC PROTEIN"/>
    <property type="match status" value="1"/>
</dbReference>
<dbReference type="InterPro" id="IPR005950">
    <property type="entry name" value="ModA"/>
</dbReference>
<accession>A0A285PFU4</accession>
<feature type="binding site" evidence="13">
    <location>
        <position position="65"/>
    </location>
    <ligand>
        <name>molybdate</name>
        <dbReference type="ChEBI" id="CHEBI:36264"/>
    </ligand>
</feature>
<dbReference type="GO" id="GO:0015689">
    <property type="term" value="P:molybdate ion transport"/>
    <property type="evidence" value="ECO:0007669"/>
    <property type="project" value="InterPro"/>
</dbReference>
<comment type="subcellular location">
    <subcellularLocation>
        <location evidence="1">Cell membrane</location>
    </subcellularLocation>
</comment>
<feature type="binding site" evidence="13">
    <location>
        <position position="197"/>
    </location>
    <ligand>
        <name>molybdate</name>
        <dbReference type="ChEBI" id="CHEBI:36264"/>
    </ligand>
</feature>
<evidence type="ECO:0000313" key="16">
    <source>
        <dbReference type="Proteomes" id="UP000219439"/>
    </source>
</evidence>
<dbReference type="GO" id="GO:0005886">
    <property type="term" value="C:plasma membrane"/>
    <property type="evidence" value="ECO:0007669"/>
    <property type="project" value="UniProtKB-SubCell"/>
</dbReference>
<keyword evidence="5 13" id="KW-0479">Metal-binding</keyword>
<keyword evidence="6 14" id="KW-0732">Signal</keyword>
<name>A0A285PFU4_9HYPH</name>
<evidence type="ECO:0000256" key="10">
    <source>
        <dbReference type="ARBA" id="ARBA00062515"/>
    </source>
</evidence>